<protein>
    <submittedName>
        <fullName evidence="3">Gag-Pol polyprotein</fullName>
    </submittedName>
</protein>
<reference evidence="4" key="1">
    <citation type="submission" date="2014-09" db="EMBL/GenBank/DDBJ databases">
        <authorList>
            <person name="Mudge J."/>
            <person name="Ramaraj T."/>
            <person name="Lindquist I.E."/>
            <person name="Bharti A.K."/>
            <person name="Sundararajan A."/>
            <person name="Cameron C.T."/>
            <person name="Woodward J.E."/>
            <person name="May G.D."/>
            <person name="Brubaker C."/>
            <person name="Broadhvest J."/>
            <person name="Wilkins T.A."/>
        </authorList>
    </citation>
    <scope>NUCLEOTIDE SEQUENCE</scope>
    <source>
        <strain evidence="4">cv. AKA8401</strain>
    </source>
</reference>
<name>A0A0B0PMM8_GOSAR</name>
<evidence type="ECO:0000256" key="1">
    <source>
        <dbReference type="SAM" id="MobiDB-lite"/>
    </source>
</evidence>
<proteinExistence type="predicted"/>
<dbReference type="GO" id="GO:0008270">
    <property type="term" value="F:zinc ion binding"/>
    <property type="evidence" value="ECO:0007669"/>
    <property type="project" value="InterPro"/>
</dbReference>
<gene>
    <name evidence="3" type="ORF">F383_30953</name>
</gene>
<evidence type="ECO:0000313" key="3">
    <source>
        <dbReference type="EMBL" id="KHG24666.1"/>
    </source>
</evidence>
<dbReference type="EMBL" id="KN429579">
    <property type="protein sequence ID" value="KHG24666.1"/>
    <property type="molecule type" value="Genomic_DNA"/>
</dbReference>
<organism evidence="3 4">
    <name type="scientific">Gossypium arboreum</name>
    <name type="common">Tree cotton</name>
    <name type="synonym">Gossypium nanking</name>
    <dbReference type="NCBI Taxonomy" id="29729"/>
    <lineage>
        <taxon>Eukaryota</taxon>
        <taxon>Viridiplantae</taxon>
        <taxon>Streptophyta</taxon>
        <taxon>Embryophyta</taxon>
        <taxon>Tracheophyta</taxon>
        <taxon>Spermatophyta</taxon>
        <taxon>Magnoliopsida</taxon>
        <taxon>eudicotyledons</taxon>
        <taxon>Gunneridae</taxon>
        <taxon>Pentapetalae</taxon>
        <taxon>rosids</taxon>
        <taxon>malvids</taxon>
        <taxon>Malvales</taxon>
        <taxon>Malvaceae</taxon>
        <taxon>Malvoideae</taxon>
        <taxon>Gossypium</taxon>
    </lineage>
</organism>
<dbReference type="InterPro" id="IPR001878">
    <property type="entry name" value="Znf_CCHC"/>
</dbReference>
<evidence type="ECO:0000259" key="2">
    <source>
        <dbReference type="Pfam" id="PF00098"/>
    </source>
</evidence>
<accession>A0A0B0PMM8</accession>
<sequence length="311" mass="35616">MHQPYYDSQLLVERVCKAEELMKERRKVVSESRDLKRRQMGKTYQSSSKRLEEFTTRSNTSMGYSKRNKNQQNMASKAQTTLVASVGSARPNRPKCSQCGRRHLGECRVNERGSFKCGSLGHFIRECPEMDERERKQDAKASTAPFRGRPQKNPGSGTGSRSAPMDTAMRTRITKFEPRSREGQANRLNRIAKYFLETEDMHQPYYDSQCKTMSGTWHRHKDECQCKTCLGHASAKGCASVRHVWDMHHHSYMRASVRPCLGHGIGNISHVEGTYMVSMSKELNLENVTRVDDNEEVKLCLPLSYNVIKLT</sequence>
<keyword evidence="4" id="KW-1185">Reference proteome</keyword>
<dbReference type="AlphaFoldDB" id="A0A0B0PMM8"/>
<evidence type="ECO:0000313" key="4">
    <source>
        <dbReference type="Proteomes" id="UP000032142"/>
    </source>
</evidence>
<feature type="domain" description="CCHC-type" evidence="2">
    <location>
        <begin position="115"/>
        <end position="129"/>
    </location>
</feature>
<dbReference type="Proteomes" id="UP000032142">
    <property type="component" value="Unassembled WGS sequence"/>
</dbReference>
<dbReference type="Gene3D" id="4.10.60.10">
    <property type="entry name" value="Zinc finger, CCHC-type"/>
    <property type="match status" value="1"/>
</dbReference>
<feature type="region of interest" description="Disordered" evidence="1">
    <location>
        <begin position="131"/>
        <end position="167"/>
    </location>
</feature>
<dbReference type="GO" id="GO:0003676">
    <property type="term" value="F:nucleic acid binding"/>
    <property type="evidence" value="ECO:0007669"/>
    <property type="project" value="InterPro"/>
</dbReference>
<feature type="region of interest" description="Disordered" evidence="1">
    <location>
        <begin position="26"/>
        <end position="50"/>
    </location>
</feature>
<dbReference type="Pfam" id="PF00098">
    <property type="entry name" value="zf-CCHC"/>
    <property type="match status" value="1"/>
</dbReference>